<dbReference type="Gene3D" id="1.10.287.110">
    <property type="entry name" value="DnaJ domain"/>
    <property type="match status" value="1"/>
</dbReference>
<evidence type="ECO:0000259" key="9">
    <source>
        <dbReference type="PROSITE" id="PS50076"/>
    </source>
</evidence>
<sequence>MAVTKELLQMDLYALLGIEEKAADKEVKKAYRQKALSCHPDKNPDNPRAAELFHQLSQALEVLTDAAARAAYDKVRKAKKQAAERTQKLDEKRKKVKLDLEARERQAQAQESEEEEESRSTRTLEQEVSTQAHWPEGHLQEEEVGEDRPGGRHGRRGHALCTFSGSWVICPPHRLLSPSLQVEAPRDFLQGEPAWNWTCTELSPPPPALQIERLREEGSRQLEEQQRLIREQIRQERDQRLRGKAESTEGQGTPKLKLKWKCKKEDESKGGYSKDVLLRLLQKYGEVLNLVLSSKKPGTAVVEFATVKAAELAVQNEAGLVDNPLKISWLEGQPQDAMGRSHSGLSKGSVLSERDYESLVMMRMRQAAERQQLIARMQQEDQEGPPT</sequence>
<reference evidence="10" key="2">
    <citation type="submission" date="2025-08" db="UniProtKB">
        <authorList>
            <consortium name="Ensembl"/>
        </authorList>
    </citation>
    <scope>IDENTIFICATION</scope>
</reference>
<evidence type="ECO:0000256" key="5">
    <source>
        <dbReference type="ARBA" id="ARBA00023242"/>
    </source>
</evidence>
<dbReference type="InterPro" id="IPR034254">
    <property type="entry name" value="DNAJC17_RRM"/>
</dbReference>
<feature type="region of interest" description="Disordered" evidence="8">
    <location>
        <begin position="235"/>
        <end position="254"/>
    </location>
</feature>
<dbReference type="Gene3D" id="3.30.70.330">
    <property type="match status" value="1"/>
</dbReference>
<comment type="subcellular location">
    <subcellularLocation>
        <location evidence="2">Cytoplasm</location>
    </subcellularLocation>
    <subcellularLocation>
        <location evidence="1">Nucleus</location>
    </subcellularLocation>
</comment>
<evidence type="ECO:0000256" key="7">
    <source>
        <dbReference type="ARBA" id="ARBA00074360"/>
    </source>
</evidence>
<dbReference type="SUPFAM" id="SSF46565">
    <property type="entry name" value="Chaperone J-domain"/>
    <property type="match status" value="1"/>
</dbReference>
<gene>
    <name evidence="10" type="primary">DNAJC17</name>
</gene>
<evidence type="ECO:0000256" key="2">
    <source>
        <dbReference type="ARBA" id="ARBA00004496"/>
    </source>
</evidence>
<feature type="compositionally biased region" description="Basic and acidic residues" evidence="8">
    <location>
        <begin position="78"/>
        <end position="106"/>
    </location>
</feature>
<keyword evidence="11" id="KW-1185">Reference proteome</keyword>
<evidence type="ECO:0000256" key="3">
    <source>
        <dbReference type="ARBA" id="ARBA00022490"/>
    </source>
</evidence>
<name>A0A8I5T1Z9_PONAB</name>
<dbReference type="GO" id="GO:0000390">
    <property type="term" value="P:spliceosomal complex disassembly"/>
    <property type="evidence" value="ECO:0007669"/>
    <property type="project" value="TreeGrafter"/>
</dbReference>
<feature type="compositionally biased region" description="Basic and acidic residues" evidence="8">
    <location>
        <begin position="135"/>
        <end position="150"/>
    </location>
</feature>
<keyword evidence="4" id="KW-0143">Chaperone</keyword>
<evidence type="ECO:0000256" key="4">
    <source>
        <dbReference type="ARBA" id="ARBA00023186"/>
    </source>
</evidence>
<dbReference type="InterPro" id="IPR000504">
    <property type="entry name" value="RRM_dom"/>
</dbReference>
<dbReference type="PANTHER" id="PTHR44313:SF1">
    <property type="entry name" value="DNAJ HOMOLOG SUBFAMILY C MEMBER 17"/>
    <property type="match status" value="1"/>
</dbReference>
<dbReference type="InterPro" id="IPR001623">
    <property type="entry name" value="DnaJ_domain"/>
</dbReference>
<dbReference type="PROSITE" id="PS50076">
    <property type="entry name" value="DNAJ_2"/>
    <property type="match status" value="1"/>
</dbReference>
<dbReference type="GO" id="GO:0003723">
    <property type="term" value="F:RNA binding"/>
    <property type="evidence" value="ECO:0007669"/>
    <property type="project" value="InterPro"/>
</dbReference>
<dbReference type="AlphaFoldDB" id="A0A8I5T1Z9"/>
<keyword evidence="5" id="KW-0539">Nucleus</keyword>
<evidence type="ECO:0000256" key="8">
    <source>
        <dbReference type="SAM" id="MobiDB-lite"/>
    </source>
</evidence>
<proteinExistence type="predicted"/>
<feature type="domain" description="J" evidence="9">
    <location>
        <begin position="11"/>
        <end position="76"/>
    </location>
</feature>
<dbReference type="Ensembl" id="ENSPPYT00000049185.1">
    <property type="protein sequence ID" value="ENSPPYP00000028574.1"/>
    <property type="gene ID" value="ENSPPYG00000006360.3"/>
</dbReference>
<dbReference type="SUPFAM" id="SSF54928">
    <property type="entry name" value="RNA-binding domain, RBD"/>
    <property type="match status" value="1"/>
</dbReference>
<feature type="compositionally biased region" description="Basic and acidic residues" evidence="8">
    <location>
        <begin position="235"/>
        <end position="247"/>
    </location>
</feature>
<dbReference type="InterPro" id="IPR052094">
    <property type="entry name" value="Pre-mRNA-splicing_ERAD"/>
</dbReference>
<dbReference type="OMA" id="MRHVSGV"/>
<comment type="function">
    <text evidence="6">May negatively affect PAX8-induced thyroglobulin/TG transcription.</text>
</comment>
<dbReference type="GO" id="GO:0005737">
    <property type="term" value="C:cytoplasm"/>
    <property type="evidence" value="ECO:0007669"/>
    <property type="project" value="UniProtKB-SubCell"/>
</dbReference>
<protein>
    <recommendedName>
        <fullName evidence="7">DnaJ homolog subfamily C member 17</fullName>
    </recommendedName>
</protein>
<dbReference type="InterPro" id="IPR035979">
    <property type="entry name" value="RBD_domain_sf"/>
</dbReference>
<feature type="region of interest" description="Disordered" evidence="8">
    <location>
        <begin position="78"/>
        <end position="154"/>
    </location>
</feature>
<keyword evidence="3" id="KW-0963">Cytoplasm</keyword>
<organism evidence="10 11">
    <name type="scientific">Pongo abelii</name>
    <name type="common">Sumatran orangutan</name>
    <name type="synonym">Pongo pygmaeus abelii</name>
    <dbReference type="NCBI Taxonomy" id="9601"/>
    <lineage>
        <taxon>Eukaryota</taxon>
        <taxon>Metazoa</taxon>
        <taxon>Chordata</taxon>
        <taxon>Craniata</taxon>
        <taxon>Vertebrata</taxon>
        <taxon>Euteleostomi</taxon>
        <taxon>Mammalia</taxon>
        <taxon>Eutheria</taxon>
        <taxon>Euarchontoglires</taxon>
        <taxon>Primates</taxon>
        <taxon>Haplorrhini</taxon>
        <taxon>Catarrhini</taxon>
        <taxon>Hominidae</taxon>
        <taxon>Pongo</taxon>
    </lineage>
</organism>
<dbReference type="GO" id="GO:0005681">
    <property type="term" value="C:spliceosomal complex"/>
    <property type="evidence" value="ECO:0007669"/>
    <property type="project" value="TreeGrafter"/>
</dbReference>
<dbReference type="PANTHER" id="PTHR44313">
    <property type="entry name" value="DNAJ HOMOLOG SUBFAMILY C MEMBER 17"/>
    <property type="match status" value="1"/>
</dbReference>
<dbReference type="CDD" id="cd06257">
    <property type="entry name" value="DnaJ"/>
    <property type="match status" value="1"/>
</dbReference>
<reference evidence="10 11" key="1">
    <citation type="submission" date="2008-02" db="EMBL/GenBank/DDBJ databases">
        <title>A 6x draft sequence assembly of the Pongo pygmaeus abelii genome.</title>
        <authorList>
            <person name="Wilson R.K."/>
            <person name="Mardis E."/>
        </authorList>
    </citation>
    <scope>NUCLEOTIDE SEQUENCE [LARGE SCALE GENOMIC DNA]</scope>
</reference>
<evidence type="ECO:0000313" key="10">
    <source>
        <dbReference type="Ensembl" id="ENSPPYP00000028574.1"/>
    </source>
</evidence>
<accession>A0A8I5T1Z9</accession>
<evidence type="ECO:0000256" key="1">
    <source>
        <dbReference type="ARBA" id="ARBA00004123"/>
    </source>
</evidence>
<reference evidence="10" key="3">
    <citation type="submission" date="2025-09" db="UniProtKB">
        <authorList>
            <consortium name="Ensembl"/>
        </authorList>
    </citation>
    <scope>IDENTIFICATION</scope>
</reference>
<dbReference type="GO" id="GO:0000122">
    <property type="term" value="P:negative regulation of transcription by RNA polymerase II"/>
    <property type="evidence" value="ECO:0007669"/>
    <property type="project" value="Ensembl"/>
</dbReference>
<dbReference type="InterPro" id="IPR036869">
    <property type="entry name" value="J_dom_sf"/>
</dbReference>
<dbReference type="PRINTS" id="PR00625">
    <property type="entry name" value="JDOMAIN"/>
</dbReference>
<dbReference type="InterPro" id="IPR012677">
    <property type="entry name" value="Nucleotide-bd_a/b_plait_sf"/>
</dbReference>
<evidence type="ECO:0000256" key="6">
    <source>
        <dbReference type="ARBA" id="ARBA00053783"/>
    </source>
</evidence>
<dbReference type="FunFam" id="1.10.287.110:FF:000059">
    <property type="entry name" value="dnaJ homolog subfamily C member 17"/>
    <property type="match status" value="1"/>
</dbReference>
<dbReference type="GeneTree" id="ENSGT00940000155132"/>
<dbReference type="Pfam" id="PF00226">
    <property type="entry name" value="DnaJ"/>
    <property type="match status" value="1"/>
</dbReference>
<dbReference type="SMART" id="SM00271">
    <property type="entry name" value="DnaJ"/>
    <property type="match status" value="1"/>
</dbReference>
<dbReference type="CDD" id="cd12429">
    <property type="entry name" value="RRM_DNAJC17"/>
    <property type="match status" value="1"/>
</dbReference>
<dbReference type="Proteomes" id="UP000001595">
    <property type="component" value="Chromosome 15"/>
</dbReference>
<dbReference type="Pfam" id="PF00076">
    <property type="entry name" value="RRM_1"/>
    <property type="match status" value="1"/>
</dbReference>
<evidence type="ECO:0000313" key="11">
    <source>
        <dbReference type="Proteomes" id="UP000001595"/>
    </source>
</evidence>